<sequence>MKVRAGYILVLAALSLAACSKKEGGGADNRRMDVTRFQVEALNDEAAITDSDYAARLKSLNVKSKACRTSSFGTLAKGDRFVENFRGGRMSDGQLNTVEFTMNTQLVSIGKDAVFSSTIESAKSSDANIEALLKKDSRFTSKCKTGKSCVTSKSTWANELQKFMNFGTGCKYNNEREVTTKYATGTYLLQDGRKVPVLVSRTQATYDRACNEGTSTVILSSVKLKTDRLKKLNGKECVDTEQGMPYEYNLLQKTNGELIVEFNLRTLLAPAK</sequence>
<keyword evidence="2" id="KW-1185">Reference proteome</keyword>
<proteinExistence type="predicted"/>
<accession>A0A150WF34</accession>
<evidence type="ECO:0008006" key="3">
    <source>
        <dbReference type="Google" id="ProtNLM"/>
    </source>
</evidence>
<name>A0A150WF34_BDEBC</name>
<evidence type="ECO:0000313" key="1">
    <source>
        <dbReference type="EMBL" id="KYG61626.1"/>
    </source>
</evidence>
<evidence type="ECO:0000313" key="2">
    <source>
        <dbReference type="Proteomes" id="UP000075320"/>
    </source>
</evidence>
<reference evidence="1 2" key="1">
    <citation type="submission" date="2016-03" db="EMBL/GenBank/DDBJ databases">
        <authorList>
            <person name="Ploux O."/>
        </authorList>
    </citation>
    <scope>NUCLEOTIDE SEQUENCE [LARGE SCALE GENOMIC DNA]</scope>
    <source>
        <strain evidence="1 2">R0</strain>
    </source>
</reference>
<organism evidence="1 2">
    <name type="scientific">Bdellovibrio bacteriovorus</name>
    <dbReference type="NCBI Taxonomy" id="959"/>
    <lineage>
        <taxon>Bacteria</taxon>
        <taxon>Pseudomonadati</taxon>
        <taxon>Bdellovibrionota</taxon>
        <taxon>Bdellovibrionia</taxon>
        <taxon>Bdellovibrionales</taxon>
        <taxon>Pseudobdellovibrionaceae</taxon>
        <taxon>Bdellovibrio</taxon>
    </lineage>
</organism>
<comment type="caution">
    <text evidence="1">The sequence shown here is derived from an EMBL/GenBank/DDBJ whole genome shotgun (WGS) entry which is preliminary data.</text>
</comment>
<dbReference type="EMBL" id="LUKE01000006">
    <property type="protein sequence ID" value="KYG61626.1"/>
    <property type="molecule type" value="Genomic_DNA"/>
</dbReference>
<gene>
    <name evidence="1" type="ORF">AZI86_18155</name>
</gene>
<dbReference type="AlphaFoldDB" id="A0A150WF34"/>
<dbReference type="Proteomes" id="UP000075320">
    <property type="component" value="Unassembled WGS sequence"/>
</dbReference>
<dbReference type="PROSITE" id="PS51257">
    <property type="entry name" value="PROKAR_LIPOPROTEIN"/>
    <property type="match status" value="1"/>
</dbReference>
<dbReference type="RefSeq" id="WP_061836708.1">
    <property type="nucleotide sequence ID" value="NZ_LUKE01000006.1"/>
</dbReference>
<protein>
    <recommendedName>
        <fullName evidence="3">Lipoprotein</fullName>
    </recommendedName>
</protein>